<dbReference type="EMBL" id="OMOD01000159">
    <property type="protein sequence ID" value="SPF46090.1"/>
    <property type="molecule type" value="Genomic_DNA"/>
</dbReference>
<dbReference type="AlphaFoldDB" id="A0A2U3L2L9"/>
<dbReference type="InterPro" id="IPR029016">
    <property type="entry name" value="GAF-like_dom_sf"/>
</dbReference>
<proteinExistence type="predicted"/>
<dbReference type="SUPFAM" id="SSF55781">
    <property type="entry name" value="GAF domain-like"/>
    <property type="match status" value="1"/>
</dbReference>
<dbReference type="OrthoDB" id="9796252at2"/>
<accession>A0A2U3L2L9</accession>
<gene>
    <name evidence="2" type="ORF">SBA1_630039</name>
</gene>
<evidence type="ECO:0000313" key="3">
    <source>
        <dbReference type="Proteomes" id="UP000238701"/>
    </source>
</evidence>
<sequence>MIAVHEELLQEFHKFASGAPTAQILMKHIAQRLHETKARYNWVGFYLVDPADPGFLVVGPYAGSFSPNVRIPLDTGLCGAAATGGHTVVVDDVNQDPRYLPGSSMVISEIVVPISVKGKLAGELDIESYFPGTFIRPEKDFVEACAAVVRDYLGKAQPA</sequence>
<organism evidence="2 3">
    <name type="scientific">Candidatus Sulfotelmatobacter kueseliae</name>
    <dbReference type="NCBI Taxonomy" id="2042962"/>
    <lineage>
        <taxon>Bacteria</taxon>
        <taxon>Pseudomonadati</taxon>
        <taxon>Acidobacteriota</taxon>
        <taxon>Terriglobia</taxon>
        <taxon>Terriglobales</taxon>
        <taxon>Candidatus Korobacteraceae</taxon>
        <taxon>Candidatus Sulfotelmatobacter</taxon>
    </lineage>
</organism>
<dbReference type="Proteomes" id="UP000238701">
    <property type="component" value="Unassembled WGS sequence"/>
</dbReference>
<feature type="domain" description="GAF" evidence="1">
    <location>
        <begin position="28"/>
        <end position="148"/>
    </location>
</feature>
<protein>
    <submittedName>
        <fullName evidence="2">Putative GAF sensor protein</fullName>
    </submittedName>
</protein>
<dbReference type="Gene3D" id="3.30.450.40">
    <property type="match status" value="1"/>
</dbReference>
<dbReference type="InterPro" id="IPR003018">
    <property type="entry name" value="GAF"/>
</dbReference>
<evidence type="ECO:0000259" key="1">
    <source>
        <dbReference type="Pfam" id="PF01590"/>
    </source>
</evidence>
<name>A0A2U3L2L9_9BACT</name>
<reference evidence="3" key="1">
    <citation type="submission" date="2018-02" db="EMBL/GenBank/DDBJ databases">
        <authorList>
            <person name="Hausmann B."/>
        </authorList>
    </citation>
    <scope>NUCLEOTIDE SEQUENCE [LARGE SCALE GENOMIC DNA]</scope>
    <source>
        <strain evidence="3">Peat soil MAG SbA1</strain>
    </source>
</reference>
<evidence type="ECO:0000313" key="2">
    <source>
        <dbReference type="EMBL" id="SPF46090.1"/>
    </source>
</evidence>
<dbReference type="Pfam" id="PF01590">
    <property type="entry name" value="GAF"/>
    <property type="match status" value="1"/>
</dbReference>